<evidence type="ECO:0000313" key="5">
    <source>
        <dbReference type="EMBL" id="TLK30895.1"/>
    </source>
</evidence>
<comment type="caution">
    <text evidence="5">The sequence shown here is derived from an EMBL/GenBank/DDBJ whole genome shotgun (WGS) entry which is preliminary data.</text>
</comment>
<gene>
    <name evidence="5" type="ORF">FCS05_03835</name>
</gene>
<accession>A0AAJ5K6G0</accession>
<dbReference type="InterPro" id="IPR018976">
    <property type="entry name" value="Imelysin-like"/>
</dbReference>
<evidence type="ECO:0000313" key="6">
    <source>
        <dbReference type="Proteomes" id="UP000308000"/>
    </source>
</evidence>
<proteinExistence type="predicted"/>
<keyword evidence="5" id="KW-0449">Lipoprotein</keyword>
<feature type="signal peptide" evidence="3">
    <location>
        <begin position="1"/>
        <end position="23"/>
    </location>
</feature>
<feature type="domain" description="Imelysin-like" evidence="4">
    <location>
        <begin position="38"/>
        <end position="320"/>
    </location>
</feature>
<keyword evidence="2 3" id="KW-0732">Signal</keyword>
<organism evidence="5 6">
    <name type="scientific">Deinococcus metallilatus</name>
    <dbReference type="NCBI Taxonomy" id="1211322"/>
    <lineage>
        <taxon>Bacteria</taxon>
        <taxon>Thermotogati</taxon>
        <taxon>Deinococcota</taxon>
        <taxon>Deinococci</taxon>
        <taxon>Deinococcales</taxon>
        <taxon>Deinococcaceae</taxon>
        <taxon>Deinococcus</taxon>
    </lineage>
</organism>
<sequence length="341" mass="37086">MKRRTVRTAPILLTLLLAPPALAADLSGTKTYLLGRLDALNTSTARLVQASDAYYQLAKGANFDYARLWKTNPGGVKAAVEQTRAAWRDASPRYEQIEGFFAGQDPFDRLDLIIDAANPGTEGGVDHDVKLPNGTVLKRPGALFNLTESALWGLNPRYTALKVKLSARDGLGNALPDANVLKGGVDALHAVVGQLRQTARTWQPSTAYVFSTLTANVPTTQDFLEAWRGSRFVTGGASQTQEFAAISRLNDLRDNIGSWQVIYAGVSPQVRGRNATLDAQVRSGLKDLRTYVERLIAREQRRRFTPEQALMLQQEAQDRATAIAGPLTQAATLLGVKVSGQ</sequence>
<dbReference type="AlphaFoldDB" id="A0AAJ5K6G0"/>
<dbReference type="Gene3D" id="1.20.1420.20">
    <property type="entry name" value="M75 peptidase, HXXE motif"/>
    <property type="match status" value="1"/>
</dbReference>
<name>A0AAJ5K6G0_9DEIO</name>
<evidence type="ECO:0000256" key="3">
    <source>
        <dbReference type="SAM" id="SignalP"/>
    </source>
</evidence>
<evidence type="ECO:0000259" key="4">
    <source>
        <dbReference type="Pfam" id="PF09375"/>
    </source>
</evidence>
<evidence type="ECO:0000256" key="1">
    <source>
        <dbReference type="ARBA" id="ARBA00004196"/>
    </source>
</evidence>
<evidence type="ECO:0000256" key="2">
    <source>
        <dbReference type="ARBA" id="ARBA00022729"/>
    </source>
</evidence>
<reference evidence="5 6" key="1">
    <citation type="submission" date="2019-04" db="EMBL/GenBank/DDBJ databases">
        <title>Deinococcus metalilatus MA1002 mutant No.5.</title>
        <authorList>
            <person name="Park W."/>
            <person name="Park C."/>
        </authorList>
    </citation>
    <scope>NUCLEOTIDE SEQUENCE [LARGE SCALE GENOMIC DNA]</scope>
    <source>
        <strain evidence="5 6">MA1002-m5</strain>
    </source>
</reference>
<protein>
    <submittedName>
        <fullName evidence="5">EfeM/EfeO family lipoprotein</fullName>
    </submittedName>
</protein>
<dbReference type="InterPro" id="IPR038352">
    <property type="entry name" value="Imelysin_sf"/>
</dbReference>
<feature type="chain" id="PRO_5042460623" evidence="3">
    <location>
        <begin position="24"/>
        <end position="341"/>
    </location>
</feature>
<dbReference type="GO" id="GO:0030313">
    <property type="term" value="C:cell envelope"/>
    <property type="evidence" value="ECO:0007669"/>
    <property type="project" value="UniProtKB-SubCell"/>
</dbReference>
<dbReference type="Pfam" id="PF09375">
    <property type="entry name" value="Peptidase_M75"/>
    <property type="match status" value="1"/>
</dbReference>
<dbReference type="EMBL" id="VBRC01000002">
    <property type="protein sequence ID" value="TLK30895.1"/>
    <property type="molecule type" value="Genomic_DNA"/>
</dbReference>
<comment type="subcellular location">
    <subcellularLocation>
        <location evidence="1">Cell envelope</location>
    </subcellularLocation>
</comment>
<dbReference type="Proteomes" id="UP000308000">
    <property type="component" value="Unassembled WGS sequence"/>
</dbReference>